<dbReference type="Proteomes" id="UP000199758">
    <property type="component" value="Unassembled WGS sequence"/>
</dbReference>
<feature type="binding site" evidence="11">
    <location>
        <begin position="354"/>
        <end position="368"/>
    </location>
    <ligand>
        <name>NAD(+)</name>
        <dbReference type="ChEBI" id="CHEBI:57540"/>
    </ligand>
</feature>
<dbReference type="InterPro" id="IPR036188">
    <property type="entry name" value="FAD/NAD-bd_sf"/>
</dbReference>
<evidence type="ECO:0000259" key="14">
    <source>
        <dbReference type="Pfam" id="PF13192"/>
    </source>
</evidence>
<evidence type="ECO:0000256" key="9">
    <source>
        <dbReference type="ARBA" id="ARBA00023284"/>
    </source>
</evidence>
<dbReference type="GO" id="GO:0016668">
    <property type="term" value="F:oxidoreductase activity, acting on a sulfur group of donors, NAD(P) as acceptor"/>
    <property type="evidence" value="ECO:0007669"/>
    <property type="project" value="UniProtKB-ARBA"/>
</dbReference>
<evidence type="ECO:0000256" key="10">
    <source>
        <dbReference type="ARBA" id="ARBA00024806"/>
    </source>
</evidence>
<dbReference type="CDD" id="cd02974">
    <property type="entry name" value="AhpF_NTD_N"/>
    <property type="match status" value="1"/>
</dbReference>
<comment type="similarity">
    <text evidence="1">Belongs to the class-II pyridine nucleotide-disulfide oxidoreductase family.</text>
</comment>
<dbReference type="RefSeq" id="WP_072897595.1">
    <property type="nucleotide sequence ID" value="NZ_FQWZ01000005.1"/>
</dbReference>
<evidence type="ECO:0000256" key="3">
    <source>
        <dbReference type="ARBA" id="ARBA00020059"/>
    </source>
</evidence>
<dbReference type="PROSITE" id="PS51354">
    <property type="entry name" value="GLUTAREDOXIN_2"/>
    <property type="match status" value="1"/>
</dbReference>
<keyword evidence="4" id="KW-0285">Flavoprotein</keyword>
<dbReference type="SUPFAM" id="SSF52833">
    <property type="entry name" value="Thioredoxin-like"/>
    <property type="match status" value="2"/>
</dbReference>
<dbReference type="InterPro" id="IPR023753">
    <property type="entry name" value="FAD/NAD-binding_dom"/>
</dbReference>
<evidence type="ECO:0000313" key="16">
    <source>
        <dbReference type="Proteomes" id="UP000199758"/>
    </source>
</evidence>
<dbReference type="GO" id="GO:0000302">
    <property type="term" value="P:response to reactive oxygen species"/>
    <property type="evidence" value="ECO:0007669"/>
    <property type="project" value="InterPro"/>
</dbReference>
<dbReference type="EMBL" id="FQWZ01000005">
    <property type="protein sequence ID" value="SHH03791.1"/>
    <property type="molecule type" value="Genomic_DNA"/>
</dbReference>
<dbReference type="InterPro" id="IPR008255">
    <property type="entry name" value="Pyr_nucl-diS_OxRdtase_2_AS"/>
</dbReference>
<evidence type="ECO:0000256" key="12">
    <source>
        <dbReference type="PIRSR" id="PIRSR000238-2"/>
    </source>
</evidence>
<dbReference type="STRING" id="490188.SAMN04488068_2239"/>
<keyword evidence="6" id="KW-0560">Oxidoreductase</keyword>
<dbReference type="InterPro" id="IPR050097">
    <property type="entry name" value="Ferredoxin-NADP_redctase_2"/>
</dbReference>
<dbReference type="CDD" id="cd03026">
    <property type="entry name" value="AhpF_NTD_C"/>
    <property type="match status" value="1"/>
</dbReference>
<dbReference type="InterPro" id="IPR012081">
    <property type="entry name" value="Alkyl_hydroperoxide_Rdtase_suF"/>
</dbReference>
<keyword evidence="8 12" id="KW-1015">Disulfide bond</keyword>
<gene>
    <name evidence="15" type="ORF">SAMN04488068_2239</name>
</gene>
<dbReference type="PRINTS" id="PR00368">
    <property type="entry name" value="FADPNR"/>
</dbReference>
<feature type="binding site" evidence="11">
    <location>
        <begin position="475"/>
        <end position="485"/>
    </location>
    <ligand>
        <name>FAD</name>
        <dbReference type="ChEBI" id="CHEBI:57692"/>
    </ligand>
</feature>
<evidence type="ECO:0000256" key="1">
    <source>
        <dbReference type="ARBA" id="ARBA00009333"/>
    </source>
</evidence>
<dbReference type="InterPro" id="IPR012336">
    <property type="entry name" value="Thioredoxin-like_fold"/>
</dbReference>
<accession>A0A1M5PQ28</accession>
<feature type="disulfide bond" description="Redox-active" evidence="12">
    <location>
        <begin position="342"/>
        <end position="345"/>
    </location>
</feature>
<evidence type="ECO:0000313" key="15">
    <source>
        <dbReference type="EMBL" id="SHH03791.1"/>
    </source>
</evidence>
<dbReference type="GO" id="GO:0032991">
    <property type="term" value="C:protein-containing complex"/>
    <property type="evidence" value="ECO:0007669"/>
    <property type="project" value="UniProtKB-ARBA"/>
</dbReference>
<feature type="domain" description="FAD/NAD(P)-binding" evidence="13">
    <location>
        <begin position="213"/>
        <end position="501"/>
    </location>
</feature>
<evidence type="ECO:0000256" key="2">
    <source>
        <dbReference type="ARBA" id="ARBA00011738"/>
    </source>
</evidence>
<dbReference type="PRINTS" id="PR00469">
    <property type="entry name" value="PNDRDTASEII"/>
</dbReference>
<dbReference type="GO" id="GO:0005829">
    <property type="term" value="C:cytosol"/>
    <property type="evidence" value="ECO:0007669"/>
    <property type="project" value="UniProtKB-ARBA"/>
</dbReference>
<comment type="subunit">
    <text evidence="2">Homodimer.</text>
</comment>
<dbReference type="NCBIfam" id="TIGR03140">
    <property type="entry name" value="AhpF"/>
    <property type="match status" value="1"/>
</dbReference>
<comment type="cofactor">
    <cofactor evidence="11">
        <name>FAD</name>
        <dbReference type="ChEBI" id="CHEBI:57692"/>
    </cofactor>
    <text evidence="11">Binds 1 FAD per subunit.</text>
</comment>
<dbReference type="InterPro" id="IPR044142">
    <property type="entry name" value="AhpF_NTD_N"/>
</dbReference>
<dbReference type="InterPro" id="IPR044141">
    <property type="entry name" value="AhpF_NTD_C"/>
</dbReference>
<reference evidence="15 16" key="1">
    <citation type="submission" date="2016-11" db="EMBL/GenBank/DDBJ databases">
        <authorList>
            <person name="Jaros S."/>
            <person name="Januszkiewicz K."/>
            <person name="Wedrychowicz H."/>
        </authorList>
    </citation>
    <scope>NUCLEOTIDE SEQUENCE [LARGE SCALE GENOMIC DNA]</scope>
    <source>
        <strain evidence="15 16">CGMCC 1.7049</strain>
    </source>
</reference>
<protein>
    <recommendedName>
        <fullName evidence="3">Alkyl hydroperoxide reductase subunit F</fullName>
    </recommendedName>
</protein>
<evidence type="ECO:0000256" key="6">
    <source>
        <dbReference type="ARBA" id="ARBA00023002"/>
    </source>
</evidence>
<keyword evidence="5 11" id="KW-0274">FAD</keyword>
<organism evidence="15 16">
    <name type="scientific">Hydrocarboniphaga daqingensis</name>
    <dbReference type="NCBI Taxonomy" id="490188"/>
    <lineage>
        <taxon>Bacteria</taxon>
        <taxon>Pseudomonadati</taxon>
        <taxon>Pseudomonadota</taxon>
        <taxon>Gammaproteobacteria</taxon>
        <taxon>Nevskiales</taxon>
        <taxon>Nevskiaceae</taxon>
        <taxon>Hydrocarboniphaga</taxon>
    </lineage>
</organism>
<dbReference type="Gene3D" id="3.50.50.60">
    <property type="entry name" value="FAD/NAD(P)-binding domain"/>
    <property type="match status" value="2"/>
</dbReference>
<keyword evidence="11" id="KW-0521">NADP</keyword>
<evidence type="ECO:0000256" key="5">
    <source>
        <dbReference type="ARBA" id="ARBA00022827"/>
    </source>
</evidence>
<proteinExistence type="inferred from homology"/>
<dbReference type="Pfam" id="PF07992">
    <property type="entry name" value="Pyr_redox_2"/>
    <property type="match status" value="1"/>
</dbReference>
<dbReference type="Pfam" id="PF13192">
    <property type="entry name" value="Thioredoxin_3"/>
    <property type="match status" value="1"/>
</dbReference>
<dbReference type="PROSITE" id="PS00573">
    <property type="entry name" value="PYRIDINE_REDOX_2"/>
    <property type="match status" value="1"/>
</dbReference>
<evidence type="ECO:0000256" key="8">
    <source>
        <dbReference type="ARBA" id="ARBA00023157"/>
    </source>
</evidence>
<dbReference type="AlphaFoldDB" id="A0A1M5PQ28"/>
<dbReference type="Gene3D" id="3.40.30.80">
    <property type="match status" value="1"/>
</dbReference>
<name>A0A1M5PQ28_9GAMM</name>
<dbReference type="GO" id="GO:0050660">
    <property type="term" value="F:flavin adenine dinucleotide binding"/>
    <property type="evidence" value="ECO:0007669"/>
    <property type="project" value="InterPro"/>
</dbReference>
<dbReference type="PIRSF" id="PIRSF000238">
    <property type="entry name" value="AhpF"/>
    <property type="match status" value="1"/>
</dbReference>
<dbReference type="FunFam" id="3.50.50.60:FF:000007">
    <property type="entry name" value="Alkyl hydroperoxide reductase, F subunit"/>
    <property type="match status" value="1"/>
</dbReference>
<dbReference type="OrthoDB" id="9806179at2"/>
<comment type="function">
    <text evidence="10">Serves to protect the cell against DNA damage by alkyl hydroperoxides. It can use either NADH or NADPH as electron donor for direct reduction of redox dyes or of alkyl hydroperoxides when combined with the AhpC protein.</text>
</comment>
<dbReference type="InterPro" id="IPR036249">
    <property type="entry name" value="Thioredoxin-like_sf"/>
</dbReference>
<feature type="binding site" evidence="11">
    <location>
        <begin position="214"/>
        <end position="229"/>
    </location>
    <ligand>
        <name>FAD</name>
        <dbReference type="ChEBI" id="CHEBI:57692"/>
    </ligand>
</feature>
<dbReference type="GO" id="GO:0102039">
    <property type="term" value="F:NADH-dependent peroxiredoxin activity"/>
    <property type="evidence" value="ECO:0007669"/>
    <property type="project" value="InterPro"/>
</dbReference>
<keyword evidence="7 11" id="KW-0520">NAD</keyword>
<keyword evidence="16" id="KW-1185">Reference proteome</keyword>
<dbReference type="GO" id="GO:0051287">
    <property type="term" value="F:NAD binding"/>
    <property type="evidence" value="ECO:0007669"/>
    <property type="project" value="InterPro"/>
</dbReference>
<evidence type="ECO:0000256" key="7">
    <source>
        <dbReference type="ARBA" id="ARBA00023027"/>
    </source>
</evidence>
<evidence type="ECO:0000256" key="4">
    <source>
        <dbReference type="ARBA" id="ARBA00022630"/>
    </source>
</evidence>
<dbReference type="PANTHER" id="PTHR48105">
    <property type="entry name" value="THIOREDOXIN REDUCTASE 1-RELATED-RELATED"/>
    <property type="match status" value="1"/>
</dbReference>
<evidence type="ECO:0000256" key="11">
    <source>
        <dbReference type="PIRSR" id="PIRSR000238-1"/>
    </source>
</evidence>
<sequence length="526" mass="56055">MLDADLKEQLKAYLERVTRPIEITASVDDSSGSAEMLALLADLTALSDKISVRQVRDDAERKPSFALSTPGQAIGLRFAGIPLGHEFTSLVLALLQVGGHPSKLAQDVIEQIRNLDGDYQFETYFSLSCQNCPDVVQALNLMAVLNPRIRHVAIDGALFQAEVESRKLMSVPMVFLNGETFGAGRMGAEEILAKLDTGAAAREAAKLGTKAPFDVLIVGGGPAGAAAAVYAARKGIRTGIAAERFGGQVLDTMGIENFISVTETEGPKMVQQLEQHVRHYDVDVMNLQRADKLSHDGELVHVQLASGATLKARTVILSTGARWRQMNVPGENEYRNKGVAYCPHCDGPLFKGKRVSVIGGGNSGVEAAIDLAGIVNHVTLIEYDSQLRADAVLQRKLHSLPNVSVITSAQTTEVTGDGSKVNGLVYKDRVSGETRTIALDGIFVQIGLLPNSEWLKGSLELSPRGEIIVDAKGATSMPGVFAAGDVTTVPYKQIIIAMGEGAKAALSAFDHLIRQQAPVADVAKAA</sequence>
<keyword evidence="9 12" id="KW-0676">Redox-active center</keyword>
<feature type="domain" description="Thioredoxin-like fold" evidence="14">
    <location>
        <begin position="125"/>
        <end position="195"/>
    </location>
</feature>
<dbReference type="SUPFAM" id="SSF51905">
    <property type="entry name" value="FAD/NAD(P)-binding domain"/>
    <property type="match status" value="1"/>
</dbReference>
<evidence type="ECO:0000259" key="13">
    <source>
        <dbReference type="Pfam" id="PF07992"/>
    </source>
</evidence>